<dbReference type="Pfam" id="PF00512">
    <property type="entry name" value="HisKA"/>
    <property type="match status" value="1"/>
</dbReference>
<dbReference type="SMART" id="SM00304">
    <property type="entry name" value="HAMP"/>
    <property type="match status" value="1"/>
</dbReference>
<keyword evidence="7" id="KW-1133">Transmembrane helix</keyword>
<protein>
    <recommendedName>
        <fullName evidence="3">histidine kinase</fullName>
        <ecNumber evidence="3">2.7.13.3</ecNumber>
    </recommendedName>
</protein>
<organism evidence="10 11">
    <name type="scientific">Solirubrum puertoriconensis</name>
    <dbReference type="NCBI Taxonomy" id="1751427"/>
    <lineage>
        <taxon>Bacteria</taxon>
        <taxon>Pseudomonadati</taxon>
        <taxon>Bacteroidota</taxon>
        <taxon>Cytophagia</taxon>
        <taxon>Cytophagales</taxon>
    </lineage>
</organism>
<dbReference type="CDD" id="cd00082">
    <property type="entry name" value="HisKA"/>
    <property type="match status" value="1"/>
</dbReference>
<dbReference type="GO" id="GO:0000156">
    <property type="term" value="F:phosphorelay response regulator activity"/>
    <property type="evidence" value="ECO:0007669"/>
    <property type="project" value="TreeGrafter"/>
</dbReference>
<reference evidence="10 11" key="1">
    <citation type="submission" date="2015-11" db="EMBL/GenBank/DDBJ databases">
        <title>Solirubrum puertoriconensis gen. nov. an environmental bacteria isolated in Puerto Rico.</title>
        <authorList>
            <person name="Cuebas-Irizarry M.F."/>
            <person name="Montalvo-Rodriguez R."/>
        </authorList>
    </citation>
    <scope>NUCLEOTIDE SEQUENCE [LARGE SCALE GENOMIC DNA]</scope>
    <source>
        <strain evidence="10 11">MC1A</strain>
    </source>
</reference>
<comment type="caution">
    <text evidence="10">The sequence shown here is derived from an EMBL/GenBank/DDBJ whole genome shotgun (WGS) entry which is preliminary data.</text>
</comment>
<keyword evidence="7" id="KW-0812">Transmembrane</keyword>
<name>A0A9X0HNU8_SOLP1</name>
<keyword evidence="5" id="KW-0808">Transferase</keyword>
<evidence type="ECO:0000256" key="2">
    <source>
        <dbReference type="ARBA" id="ARBA00004370"/>
    </source>
</evidence>
<dbReference type="PRINTS" id="PR00344">
    <property type="entry name" value="BCTRLSENSOR"/>
</dbReference>
<evidence type="ECO:0000313" key="10">
    <source>
        <dbReference type="EMBL" id="KUG09468.1"/>
    </source>
</evidence>
<dbReference type="InterPro" id="IPR007891">
    <property type="entry name" value="CHASE3"/>
</dbReference>
<dbReference type="AlphaFoldDB" id="A0A9X0HNU8"/>
<evidence type="ECO:0000256" key="4">
    <source>
        <dbReference type="ARBA" id="ARBA00022553"/>
    </source>
</evidence>
<dbReference type="Pfam" id="PF02518">
    <property type="entry name" value="HATPase_c"/>
    <property type="match status" value="1"/>
</dbReference>
<feature type="domain" description="Histidine kinase" evidence="8">
    <location>
        <begin position="295"/>
        <end position="505"/>
    </location>
</feature>
<proteinExistence type="predicted"/>
<keyword evidence="4" id="KW-0597">Phosphoprotein</keyword>
<dbReference type="InterPro" id="IPR003594">
    <property type="entry name" value="HATPase_dom"/>
</dbReference>
<feature type="transmembrane region" description="Helical" evidence="7">
    <location>
        <begin position="186"/>
        <end position="207"/>
    </location>
</feature>
<evidence type="ECO:0000256" key="3">
    <source>
        <dbReference type="ARBA" id="ARBA00012438"/>
    </source>
</evidence>
<dbReference type="SMART" id="SM00387">
    <property type="entry name" value="HATPase_c"/>
    <property type="match status" value="1"/>
</dbReference>
<dbReference type="InterPro" id="IPR036890">
    <property type="entry name" value="HATPase_C_sf"/>
</dbReference>
<evidence type="ECO:0000256" key="1">
    <source>
        <dbReference type="ARBA" id="ARBA00000085"/>
    </source>
</evidence>
<dbReference type="SUPFAM" id="SSF158472">
    <property type="entry name" value="HAMP domain-like"/>
    <property type="match status" value="1"/>
</dbReference>
<keyword evidence="6" id="KW-0418">Kinase</keyword>
<dbReference type="SUPFAM" id="SSF47384">
    <property type="entry name" value="Homodimeric domain of signal transducing histidine kinase"/>
    <property type="match status" value="1"/>
</dbReference>
<dbReference type="PANTHER" id="PTHR42878:SF15">
    <property type="entry name" value="BACTERIOPHYTOCHROME"/>
    <property type="match status" value="1"/>
</dbReference>
<dbReference type="Pfam" id="PF05227">
    <property type="entry name" value="CHASE3"/>
    <property type="match status" value="1"/>
</dbReference>
<dbReference type="GO" id="GO:0000155">
    <property type="term" value="F:phosphorelay sensor kinase activity"/>
    <property type="evidence" value="ECO:0007669"/>
    <property type="project" value="InterPro"/>
</dbReference>
<dbReference type="PROSITE" id="PS50109">
    <property type="entry name" value="HIS_KIN"/>
    <property type="match status" value="1"/>
</dbReference>
<feature type="transmembrane region" description="Helical" evidence="7">
    <location>
        <begin position="16"/>
        <end position="36"/>
    </location>
</feature>
<dbReference type="EMBL" id="LNAL01000003">
    <property type="protein sequence ID" value="KUG09468.1"/>
    <property type="molecule type" value="Genomic_DNA"/>
</dbReference>
<evidence type="ECO:0000256" key="6">
    <source>
        <dbReference type="ARBA" id="ARBA00022777"/>
    </source>
</evidence>
<dbReference type="GO" id="GO:0016020">
    <property type="term" value="C:membrane"/>
    <property type="evidence" value="ECO:0007669"/>
    <property type="project" value="UniProtKB-SubCell"/>
</dbReference>
<dbReference type="SMART" id="SM00388">
    <property type="entry name" value="HisKA"/>
    <property type="match status" value="1"/>
</dbReference>
<dbReference type="Gene3D" id="3.30.565.10">
    <property type="entry name" value="Histidine kinase-like ATPase, C-terminal domain"/>
    <property type="match status" value="1"/>
</dbReference>
<dbReference type="InterPro" id="IPR003660">
    <property type="entry name" value="HAMP_dom"/>
</dbReference>
<evidence type="ECO:0000313" key="11">
    <source>
        <dbReference type="Proteomes" id="UP000054223"/>
    </source>
</evidence>
<keyword evidence="7" id="KW-0472">Membrane</keyword>
<dbReference type="InterPro" id="IPR003661">
    <property type="entry name" value="HisK_dim/P_dom"/>
</dbReference>
<dbReference type="Gene3D" id="6.10.340.10">
    <property type="match status" value="1"/>
</dbReference>
<dbReference type="InterPro" id="IPR050351">
    <property type="entry name" value="BphY/WalK/GraS-like"/>
</dbReference>
<dbReference type="PANTHER" id="PTHR42878">
    <property type="entry name" value="TWO-COMPONENT HISTIDINE KINASE"/>
    <property type="match status" value="1"/>
</dbReference>
<comment type="catalytic activity">
    <reaction evidence="1">
        <text>ATP + protein L-histidine = ADP + protein N-phospho-L-histidine.</text>
        <dbReference type="EC" id="2.7.13.3"/>
    </reaction>
</comment>
<keyword evidence="11" id="KW-1185">Reference proteome</keyword>
<evidence type="ECO:0000256" key="7">
    <source>
        <dbReference type="SAM" id="Phobius"/>
    </source>
</evidence>
<sequence>MAYGIFNMVFNTKTKLYIGFFIAAGVLLLTAVASFISTRQLSNRTQWVEHSYQVMQQLKDMELRIKDARSGVRGYLLTTDTVYLGLYNKAKGQVMGHFNEVDRLTQDNPKQQLRLDTLETLINVQLRLLADLTRSKGNLSRSTIQTTLDTDRQTMRAVERLLSRARTRELEILQERSSEQSTYETITPAIILISTTFAIVITLWLFWRVSVEITANERLQHELTAANEGIAHRISIIENLANQVVQGDYKVKIKDKERDSVGNLATSLNRMTQTLDDTFTALEKRNRELDQFAYVASHDLKAPLRGVSTVVKWIEDELGHELSDKMREYFGLMKGRLSRLEDLINGLLAYARVGRTQQRLEEISVEHLVHEVADLVVPPTFELRIQDDLPTLVTDRLSLQQVFTNLLSNAVKYHHNKQGIITIGCREAGKQYEFRVQDDGPGIAPEYHEKIFLMFQTLRDRHTAESTGIGLSIVKKIIDEQRGSIRVESAAGSGAAFVFTWPKQPVGVALSKAEL</sequence>
<dbReference type="InterPro" id="IPR004358">
    <property type="entry name" value="Sig_transdc_His_kin-like_C"/>
</dbReference>
<dbReference type="GO" id="GO:0007234">
    <property type="term" value="P:osmosensory signaling via phosphorelay pathway"/>
    <property type="evidence" value="ECO:0007669"/>
    <property type="project" value="TreeGrafter"/>
</dbReference>
<dbReference type="InterPro" id="IPR005467">
    <property type="entry name" value="His_kinase_dom"/>
</dbReference>
<dbReference type="PROSITE" id="PS50885">
    <property type="entry name" value="HAMP"/>
    <property type="match status" value="1"/>
</dbReference>
<evidence type="ECO:0000256" key="5">
    <source>
        <dbReference type="ARBA" id="ARBA00022679"/>
    </source>
</evidence>
<gene>
    <name evidence="10" type="ORF">ASU33_17250</name>
</gene>
<feature type="domain" description="HAMP" evidence="9">
    <location>
        <begin position="228"/>
        <end position="280"/>
    </location>
</feature>
<dbReference type="EC" id="2.7.13.3" evidence="3"/>
<evidence type="ECO:0000259" key="9">
    <source>
        <dbReference type="PROSITE" id="PS50885"/>
    </source>
</evidence>
<accession>A0A9X0HNU8</accession>
<dbReference type="SUPFAM" id="SSF55874">
    <property type="entry name" value="ATPase domain of HSP90 chaperone/DNA topoisomerase II/histidine kinase"/>
    <property type="match status" value="1"/>
</dbReference>
<dbReference type="Gene3D" id="1.10.287.130">
    <property type="match status" value="1"/>
</dbReference>
<dbReference type="InterPro" id="IPR036097">
    <property type="entry name" value="HisK_dim/P_sf"/>
</dbReference>
<dbReference type="CDD" id="cd06225">
    <property type="entry name" value="HAMP"/>
    <property type="match status" value="1"/>
</dbReference>
<dbReference type="GO" id="GO:0030295">
    <property type="term" value="F:protein kinase activator activity"/>
    <property type="evidence" value="ECO:0007669"/>
    <property type="project" value="TreeGrafter"/>
</dbReference>
<dbReference type="CDD" id="cd19410">
    <property type="entry name" value="HK9-like_sensor"/>
    <property type="match status" value="1"/>
</dbReference>
<dbReference type="Proteomes" id="UP000054223">
    <property type="component" value="Unassembled WGS sequence"/>
</dbReference>
<comment type="subcellular location">
    <subcellularLocation>
        <location evidence="2">Membrane</location>
    </subcellularLocation>
</comment>
<evidence type="ECO:0000259" key="8">
    <source>
        <dbReference type="PROSITE" id="PS50109"/>
    </source>
</evidence>